<reference evidence="5" key="1">
    <citation type="submission" date="2025-08" db="UniProtKB">
        <authorList>
            <consortium name="RefSeq"/>
        </authorList>
    </citation>
    <scope>IDENTIFICATION</scope>
    <source>
        <tissue evidence="5">Whole body</tissue>
    </source>
</reference>
<dbReference type="InterPro" id="IPR050005">
    <property type="entry name" value="DenD"/>
</dbReference>
<organism evidence="4 5">
    <name type="scientific">Vanessa tameamea</name>
    <name type="common">Kamehameha butterfly</name>
    <dbReference type="NCBI Taxonomy" id="334116"/>
    <lineage>
        <taxon>Eukaryota</taxon>
        <taxon>Metazoa</taxon>
        <taxon>Ecdysozoa</taxon>
        <taxon>Arthropoda</taxon>
        <taxon>Hexapoda</taxon>
        <taxon>Insecta</taxon>
        <taxon>Pterygota</taxon>
        <taxon>Neoptera</taxon>
        <taxon>Endopterygota</taxon>
        <taxon>Lepidoptera</taxon>
        <taxon>Glossata</taxon>
        <taxon>Ditrysia</taxon>
        <taxon>Papilionoidea</taxon>
        <taxon>Nymphalidae</taxon>
        <taxon>Nymphalinae</taxon>
        <taxon>Vanessa</taxon>
    </lineage>
</organism>
<dbReference type="Pfam" id="PF01370">
    <property type="entry name" value="Epimerase"/>
    <property type="match status" value="1"/>
</dbReference>
<proteinExistence type="predicted"/>
<dbReference type="SUPFAM" id="SSF51735">
    <property type="entry name" value="NAD(P)-binding Rossmann-fold domains"/>
    <property type="match status" value="1"/>
</dbReference>
<accession>A0A8B8HN49</accession>
<dbReference type="InterPro" id="IPR036291">
    <property type="entry name" value="NAD(P)-bd_dom_sf"/>
</dbReference>
<protein>
    <submittedName>
        <fullName evidence="5">D-erythronate dehydrogenase-like</fullName>
    </submittedName>
</protein>
<sequence>MNVVITGAAGFLGSRLANALLAHNSKISVARLVLIDLIQPSPYNDPRVTTLSVNLADPSAVDLIIQPDCHILFHLAAVLSGQAEVDLDLGLRVNFDATRALVETARRRAPNLRFVYTSTIGVFGGNLPSVINDLTAVTPENSYGSQKAMCELLLNDYARRGFVDSRIVRLPTVSIRAGTANRAVTSFASGIIREPLNGKFSICPVGTAQKLYLTSPHTVVQNIIHAATIPANALGSWRVVNLPGICVSVGDMIEALREVAGDQAASLVQFEQDEMIERMVASFPSQCDYSRATSLGFAVDKHFIDIIRYYIRDDLNASN</sequence>
<dbReference type="AlphaFoldDB" id="A0A8B8HN49"/>
<dbReference type="InterPro" id="IPR001509">
    <property type="entry name" value="Epimerase_deHydtase"/>
</dbReference>
<feature type="domain" description="NAD-dependent epimerase/dehydratase" evidence="3">
    <location>
        <begin position="3"/>
        <end position="206"/>
    </location>
</feature>
<evidence type="ECO:0000256" key="1">
    <source>
        <dbReference type="ARBA" id="ARBA00022857"/>
    </source>
</evidence>
<dbReference type="GO" id="GO:0016491">
    <property type="term" value="F:oxidoreductase activity"/>
    <property type="evidence" value="ECO:0007669"/>
    <property type="project" value="InterPro"/>
</dbReference>
<dbReference type="PANTHER" id="PTHR43103:SF3">
    <property type="entry name" value="ADP-L-GLYCERO-D-MANNO-HEPTOSE-6-EPIMERASE"/>
    <property type="match status" value="1"/>
</dbReference>
<keyword evidence="4" id="KW-1185">Reference proteome</keyword>
<evidence type="ECO:0000259" key="3">
    <source>
        <dbReference type="Pfam" id="PF01370"/>
    </source>
</evidence>
<dbReference type="NCBIfam" id="NF043036">
    <property type="entry name" value="ErythonDh"/>
    <property type="match status" value="1"/>
</dbReference>
<dbReference type="Gene3D" id="3.40.50.720">
    <property type="entry name" value="NAD(P)-binding Rossmann-like Domain"/>
    <property type="match status" value="1"/>
</dbReference>
<dbReference type="OMA" id="FGHFRQV"/>
<keyword evidence="1" id="KW-0521">NADP</keyword>
<dbReference type="GeneID" id="113393349"/>
<evidence type="ECO:0000256" key="2">
    <source>
        <dbReference type="ARBA" id="ARBA00023277"/>
    </source>
</evidence>
<evidence type="ECO:0000313" key="4">
    <source>
        <dbReference type="Proteomes" id="UP001652626"/>
    </source>
</evidence>
<dbReference type="CDD" id="cd05238">
    <property type="entry name" value="Gne_like_SDR_e"/>
    <property type="match status" value="1"/>
</dbReference>
<name>A0A8B8HN49_VANTA</name>
<gene>
    <name evidence="5" type="primary">LOC113393349</name>
</gene>
<dbReference type="Gene3D" id="3.90.25.10">
    <property type="entry name" value="UDP-galactose 4-epimerase, domain 1"/>
    <property type="match status" value="1"/>
</dbReference>
<dbReference type="RefSeq" id="XP_026485980.2">
    <property type="nucleotide sequence ID" value="XM_026630195.2"/>
</dbReference>
<keyword evidence="2" id="KW-0119">Carbohydrate metabolism</keyword>
<evidence type="ECO:0000313" key="5">
    <source>
        <dbReference type="RefSeq" id="XP_026485980.2"/>
    </source>
</evidence>
<dbReference type="Proteomes" id="UP001652626">
    <property type="component" value="Chromosome 6"/>
</dbReference>
<dbReference type="PANTHER" id="PTHR43103">
    <property type="entry name" value="NUCLEOSIDE-DIPHOSPHATE-SUGAR EPIMERASE"/>
    <property type="match status" value="1"/>
</dbReference>
<dbReference type="OrthoDB" id="16464at2759"/>